<protein>
    <submittedName>
        <fullName evidence="1">Uncharacterized protein</fullName>
    </submittedName>
</protein>
<evidence type="ECO:0000313" key="1">
    <source>
        <dbReference type="EMBL" id="KAK5701862.1"/>
    </source>
</evidence>
<accession>A0AAN8A3H0</accession>
<name>A0AAN8A3H0_9PEZI</name>
<organism evidence="1 2">
    <name type="scientific">Elasticomyces elasticus</name>
    <dbReference type="NCBI Taxonomy" id="574655"/>
    <lineage>
        <taxon>Eukaryota</taxon>
        <taxon>Fungi</taxon>
        <taxon>Dikarya</taxon>
        <taxon>Ascomycota</taxon>
        <taxon>Pezizomycotina</taxon>
        <taxon>Dothideomycetes</taxon>
        <taxon>Dothideomycetidae</taxon>
        <taxon>Mycosphaerellales</taxon>
        <taxon>Teratosphaeriaceae</taxon>
        <taxon>Elasticomyces</taxon>
    </lineage>
</organism>
<sequence length="324" mass="37539">MPPTIQTLRGLHLLARDSPVLRRFKQLFQSLAAELRVMLYEQTLAGLLDDLQQRAEGVYDEHDPKSNLDLIKYTMANLKFVAPSPDEVISIWEDKYERRITNLSFKFTSVADFRRYHLDFAQTYRESHAKIRYTRPSAQGDETNLHPTCFWCPGSRNKAAMRGCEYCELHAYFMCHDRRMMPTGHLGFLAHVVEHFGEKSTRWSRGVTLRHVWLPSAGEGESIAIDGVLGIMDWAKFGKTMFCGAWVDVHVKRTRQRSDGRISKQQRATICENPSPGMRLKTLVRALVLKRMLVRMLKPSKRVSRMSARPYSVFDRLSARMSRR</sequence>
<dbReference type="Proteomes" id="UP001310594">
    <property type="component" value="Unassembled WGS sequence"/>
</dbReference>
<dbReference type="EMBL" id="JAVRQU010000006">
    <property type="protein sequence ID" value="KAK5701862.1"/>
    <property type="molecule type" value="Genomic_DNA"/>
</dbReference>
<comment type="caution">
    <text evidence="1">The sequence shown here is derived from an EMBL/GenBank/DDBJ whole genome shotgun (WGS) entry which is preliminary data.</text>
</comment>
<reference evidence="1" key="1">
    <citation type="submission" date="2023-08" db="EMBL/GenBank/DDBJ databases">
        <title>Black Yeasts Isolated from many extreme environments.</title>
        <authorList>
            <person name="Coleine C."/>
            <person name="Stajich J.E."/>
            <person name="Selbmann L."/>
        </authorList>
    </citation>
    <scope>NUCLEOTIDE SEQUENCE</scope>
    <source>
        <strain evidence="1">CCFEE 5810</strain>
    </source>
</reference>
<dbReference type="AlphaFoldDB" id="A0AAN8A3H0"/>
<proteinExistence type="predicted"/>
<evidence type="ECO:0000313" key="2">
    <source>
        <dbReference type="Proteomes" id="UP001310594"/>
    </source>
</evidence>
<gene>
    <name evidence="1" type="ORF">LTR97_004680</name>
</gene>